<keyword evidence="1" id="KW-1133">Transmembrane helix</keyword>
<evidence type="ECO:0000256" key="1">
    <source>
        <dbReference type="SAM" id="Phobius"/>
    </source>
</evidence>
<keyword evidence="1" id="KW-0812">Transmembrane</keyword>
<evidence type="ECO:0000313" key="3">
    <source>
        <dbReference type="Proteomes" id="UP001155182"/>
    </source>
</evidence>
<name>A0A9X2JDK2_9SPHI</name>
<evidence type="ECO:0008006" key="4">
    <source>
        <dbReference type="Google" id="ProtNLM"/>
    </source>
</evidence>
<dbReference type="EMBL" id="JAMWYS010000028">
    <property type="protein sequence ID" value="MCO4293005.1"/>
    <property type="molecule type" value="Genomic_DNA"/>
</dbReference>
<dbReference type="Proteomes" id="UP001155182">
    <property type="component" value="Unassembled WGS sequence"/>
</dbReference>
<keyword evidence="3" id="KW-1185">Reference proteome</keyword>
<evidence type="ECO:0000313" key="2">
    <source>
        <dbReference type="EMBL" id="MCO4293005.1"/>
    </source>
</evidence>
<protein>
    <recommendedName>
        <fullName evidence="4">Holin-X, holin superfamily III</fullName>
    </recommendedName>
</protein>
<sequence>MNETKEQFDTNTLIENIKDYASLKARLITLSVTENTANLLASLITKGAVLLFVLMFCLFSSIALALYLGQEMQNHALGFIAVAGIYLFLGLIIFLIKDKYLEKPLINSIIQNFLKSSNDDKVDNQN</sequence>
<organism evidence="2 3">
    <name type="scientific">Solitalea agri</name>
    <dbReference type="NCBI Taxonomy" id="2953739"/>
    <lineage>
        <taxon>Bacteria</taxon>
        <taxon>Pseudomonadati</taxon>
        <taxon>Bacteroidota</taxon>
        <taxon>Sphingobacteriia</taxon>
        <taxon>Sphingobacteriales</taxon>
        <taxon>Sphingobacteriaceae</taxon>
        <taxon>Solitalea</taxon>
    </lineage>
</organism>
<accession>A0A9X2JDK2</accession>
<dbReference type="AlphaFoldDB" id="A0A9X2JDK2"/>
<comment type="caution">
    <text evidence="2">The sequence shown here is derived from an EMBL/GenBank/DDBJ whole genome shotgun (WGS) entry which is preliminary data.</text>
</comment>
<keyword evidence="1" id="KW-0472">Membrane</keyword>
<reference evidence="2" key="1">
    <citation type="submission" date="2022-06" db="EMBL/GenBank/DDBJ databases">
        <title>Solitalea sp. MAHUQ-68 isolated from rhizospheric soil.</title>
        <authorList>
            <person name="Huq M.A."/>
        </authorList>
    </citation>
    <scope>NUCLEOTIDE SEQUENCE</scope>
    <source>
        <strain evidence="2">MAHUQ-68</strain>
    </source>
</reference>
<proteinExistence type="predicted"/>
<gene>
    <name evidence="2" type="ORF">NF867_09035</name>
</gene>
<feature type="transmembrane region" description="Helical" evidence="1">
    <location>
        <begin position="48"/>
        <end position="69"/>
    </location>
</feature>
<feature type="transmembrane region" description="Helical" evidence="1">
    <location>
        <begin position="75"/>
        <end position="96"/>
    </location>
</feature>
<dbReference type="RefSeq" id="WP_252587496.1">
    <property type="nucleotide sequence ID" value="NZ_JAMWYS010000028.1"/>
</dbReference>